<protein>
    <submittedName>
        <fullName evidence="1">DUF3081 domain-containing protein</fullName>
    </submittedName>
</protein>
<evidence type="ECO:0000313" key="2">
    <source>
        <dbReference type="Proteomes" id="UP000568664"/>
    </source>
</evidence>
<accession>A0A7Y0Q4V7</accession>
<dbReference type="RefSeq" id="WP_169073708.1">
    <property type="nucleotide sequence ID" value="NZ_JABBXH010000001.1"/>
</dbReference>
<sequence length="87" mass="10315">MKIHKYLTLFNQAISLGQKQSDGKYKLNEVEAWHDHDGYTCYLGYKDLVMTIYFHNKYAYDYEDPNTLTSFELLVERFSFQSTLNAV</sequence>
<dbReference type="Pfam" id="PF11280">
    <property type="entry name" value="DUF3081"/>
    <property type="match status" value="1"/>
</dbReference>
<organism evidence="1 2">
    <name type="scientific">Thalassotalea algicola</name>
    <dbReference type="NCBI Taxonomy" id="2716224"/>
    <lineage>
        <taxon>Bacteria</taxon>
        <taxon>Pseudomonadati</taxon>
        <taxon>Pseudomonadota</taxon>
        <taxon>Gammaproteobacteria</taxon>
        <taxon>Alteromonadales</taxon>
        <taxon>Colwelliaceae</taxon>
        <taxon>Thalassotalea</taxon>
    </lineage>
</organism>
<dbReference type="AlphaFoldDB" id="A0A7Y0Q4V7"/>
<proteinExistence type="predicted"/>
<evidence type="ECO:0000313" key="1">
    <source>
        <dbReference type="EMBL" id="NMP30394.1"/>
    </source>
</evidence>
<keyword evidence="2" id="KW-1185">Reference proteome</keyword>
<gene>
    <name evidence="1" type="ORF">HII17_02365</name>
</gene>
<reference evidence="1 2" key="1">
    <citation type="submission" date="2020-04" db="EMBL/GenBank/DDBJ databases">
        <title>Thalassotalea sp. M1531, isolated from the surface of marine red alga.</title>
        <authorList>
            <person name="Pang L."/>
            <person name="Lu D.-C."/>
        </authorList>
    </citation>
    <scope>NUCLEOTIDE SEQUENCE [LARGE SCALE GENOMIC DNA]</scope>
    <source>
        <strain evidence="1 2">M1531</strain>
    </source>
</reference>
<comment type="caution">
    <text evidence="1">The sequence shown here is derived from an EMBL/GenBank/DDBJ whole genome shotgun (WGS) entry which is preliminary data.</text>
</comment>
<dbReference type="EMBL" id="JABBXH010000001">
    <property type="protein sequence ID" value="NMP30394.1"/>
    <property type="molecule type" value="Genomic_DNA"/>
</dbReference>
<name>A0A7Y0Q4V7_9GAMM</name>
<dbReference type="Proteomes" id="UP000568664">
    <property type="component" value="Unassembled WGS sequence"/>
</dbReference>
<dbReference type="InterPro" id="IPR021432">
    <property type="entry name" value="DUF3081"/>
</dbReference>